<evidence type="ECO:0000313" key="3">
    <source>
        <dbReference type="Proteomes" id="UP000250235"/>
    </source>
</evidence>
<gene>
    <name evidence="2" type="ORF">F511_04220</name>
</gene>
<dbReference type="InterPro" id="IPR001611">
    <property type="entry name" value="Leu-rich_rpt"/>
</dbReference>
<dbReference type="PANTHER" id="PTHR38926">
    <property type="entry name" value="F-BOX DOMAIN CONTAINING PROTEIN, EXPRESSED"/>
    <property type="match status" value="1"/>
</dbReference>
<proteinExistence type="predicted"/>
<feature type="domain" description="F-box" evidence="1">
    <location>
        <begin position="26"/>
        <end position="60"/>
    </location>
</feature>
<reference evidence="2 3" key="1">
    <citation type="journal article" date="2015" name="Proc. Natl. Acad. Sci. U.S.A.">
        <title>The resurrection genome of Boea hygrometrica: A blueprint for survival of dehydration.</title>
        <authorList>
            <person name="Xiao L."/>
            <person name="Yang G."/>
            <person name="Zhang L."/>
            <person name="Yang X."/>
            <person name="Zhao S."/>
            <person name="Ji Z."/>
            <person name="Zhou Q."/>
            <person name="Hu M."/>
            <person name="Wang Y."/>
            <person name="Chen M."/>
            <person name="Xu Y."/>
            <person name="Jin H."/>
            <person name="Xiao X."/>
            <person name="Hu G."/>
            <person name="Bao F."/>
            <person name="Hu Y."/>
            <person name="Wan P."/>
            <person name="Li L."/>
            <person name="Deng X."/>
            <person name="Kuang T."/>
            <person name="Xiang C."/>
            <person name="Zhu J.K."/>
            <person name="Oliver M.J."/>
            <person name="He Y."/>
        </authorList>
    </citation>
    <scope>NUCLEOTIDE SEQUENCE [LARGE SCALE GENOMIC DNA]</scope>
    <source>
        <strain evidence="3">cv. XS01</strain>
    </source>
</reference>
<dbReference type="SUPFAM" id="SSF81383">
    <property type="entry name" value="F-box domain"/>
    <property type="match status" value="1"/>
</dbReference>
<accession>A0A2Z7BIR6</accession>
<dbReference type="EMBL" id="KV005645">
    <property type="protein sequence ID" value="KZV33995.1"/>
    <property type="molecule type" value="Genomic_DNA"/>
</dbReference>
<dbReference type="SMART" id="SM00367">
    <property type="entry name" value="LRR_CC"/>
    <property type="match status" value="4"/>
</dbReference>
<dbReference type="PANTHER" id="PTHR38926:SF5">
    <property type="entry name" value="F-BOX AND LEUCINE-RICH REPEAT PROTEIN 6"/>
    <property type="match status" value="1"/>
</dbReference>
<dbReference type="SUPFAM" id="SSF52047">
    <property type="entry name" value="RNI-like"/>
    <property type="match status" value="1"/>
</dbReference>
<dbReference type="InterPro" id="IPR036047">
    <property type="entry name" value="F-box-like_dom_sf"/>
</dbReference>
<dbReference type="InterPro" id="IPR032675">
    <property type="entry name" value="LRR_dom_sf"/>
</dbReference>
<dbReference type="Proteomes" id="UP000250235">
    <property type="component" value="Unassembled WGS sequence"/>
</dbReference>
<dbReference type="InterPro" id="IPR006553">
    <property type="entry name" value="Leu-rich_rpt_Cys-con_subtyp"/>
</dbReference>
<dbReference type="InterPro" id="IPR001810">
    <property type="entry name" value="F-box_dom"/>
</dbReference>
<dbReference type="Pfam" id="PF12937">
    <property type="entry name" value="F-box-like"/>
    <property type="match status" value="1"/>
</dbReference>
<dbReference type="AlphaFoldDB" id="A0A2Z7BIR6"/>
<dbReference type="Gene3D" id="1.20.1280.50">
    <property type="match status" value="1"/>
</dbReference>
<dbReference type="Gene3D" id="3.80.10.10">
    <property type="entry name" value="Ribonuclease Inhibitor"/>
    <property type="match status" value="1"/>
</dbReference>
<dbReference type="OrthoDB" id="550575at2759"/>
<name>A0A2Z7BIR6_9LAMI</name>
<keyword evidence="3" id="KW-1185">Reference proteome</keyword>
<protein>
    <recommendedName>
        <fullName evidence="1">F-box domain-containing protein</fullName>
    </recommendedName>
</protein>
<organism evidence="2 3">
    <name type="scientific">Dorcoceras hygrometricum</name>
    <dbReference type="NCBI Taxonomy" id="472368"/>
    <lineage>
        <taxon>Eukaryota</taxon>
        <taxon>Viridiplantae</taxon>
        <taxon>Streptophyta</taxon>
        <taxon>Embryophyta</taxon>
        <taxon>Tracheophyta</taxon>
        <taxon>Spermatophyta</taxon>
        <taxon>Magnoliopsida</taxon>
        <taxon>eudicotyledons</taxon>
        <taxon>Gunneridae</taxon>
        <taxon>Pentapetalae</taxon>
        <taxon>asterids</taxon>
        <taxon>lamiids</taxon>
        <taxon>Lamiales</taxon>
        <taxon>Gesneriaceae</taxon>
        <taxon>Didymocarpoideae</taxon>
        <taxon>Trichosporeae</taxon>
        <taxon>Loxocarpinae</taxon>
        <taxon>Dorcoceras</taxon>
    </lineage>
</organism>
<evidence type="ECO:0000259" key="1">
    <source>
        <dbReference type="Pfam" id="PF12937"/>
    </source>
</evidence>
<sequence length="313" mass="35460">MNRTGSTPMDDDQGGELAGDWADLAEECLFNILSRLSLEDRWRGVMRVCKPWNLACRDPCFNKLLDLDVHFDSVTDMPRFWTPDFERRIDNMLRSVVVWSGGSLTEIRLSHCSARSLSLVAERCPSLEVLSIRSCPHVTDDIMAEIASGCPNIKELDVSYCHEISHKSLATIGSHCPNIKILRRNSMNWLDPSQHMGIVPKEYLDACPQDGDSEAAAISKFMPHLLHLELRFSKLTARGLALIAEGCANLEYIDLSGCANVTIRGVVNLTSNLKNLKHIKKPNFYIPRSTVHAERYGHWNLYDERFQTDVFRI</sequence>
<evidence type="ECO:0000313" key="2">
    <source>
        <dbReference type="EMBL" id="KZV33995.1"/>
    </source>
</evidence>
<dbReference type="Pfam" id="PF13516">
    <property type="entry name" value="LRR_6"/>
    <property type="match status" value="2"/>
</dbReference>